<dbReference type="GeneID" id="20003943"/>
<dbReference type="EMBL" id="KM009991">
    <property type="protein sequence ID" value="AIE47760.1"/>
    <property type="molecule type" value="Genomic_DNA"/>
</dbReference>
<sequence length="275" mass="30172">MKSSTHTTSSKNMSVPLSCSARRAIAMTVAVVAAAPIVVWGVVGAVHPAAALLIDYANGSPVFNCSCVAIAYGVALGIVASSMVFLNKPVCHGWRLYGLAVPAAFTLTTLVVFLGTFSWTVQYGHVPALDAQVRAHDRGAVCWEGIELCDFNRVMTLQNNCFVEHQQTFCARCRSEYYRDEPTFLNTYRFGVVFVLVTLLAANVWVLWSLYILYEQRGGDSVRSDPFTLDSGVSGAEYSVPTNNKPVSPTFWRNREEALLLPGAPPVNWVFFEDN</sequence>
<evidence type="ECO:0000313" key="2">
    <source>
        <dbReference type="EMBL" id="AIE47760.1"/>
    </source>
</evidence>
<feature type="transmembrane region" description="Helical" evidence="1">
    <location>
        <begin position="61"/>
        <end position="84"/>
    </location>
</feature>
<gene>
    <name evidence="2" type="ORF">pesp029</name>
</gene>
<evidence type="ECO:0000256" key="1">
    <source>
        <dbReference type="SAM" id="Phobius"/>
    </source>
</evidence>
<dbReference type="InterPro" id="IPR010639">
    <property type="entry name" value="Actin-rearrang-inducing_fac"/>
</dbReference>
<feature type="transmembrane region" description="Helical" evidence="1">
    <location>
        <begin position="96"/>
        <end position="119"/>
    </location>
</feature>
<name>A0A068LRD4_9ABAC</name>
<organism evidence="2 3">
    <name type="scientific">Peridroma alphabaculovirus</name>
    <dbReference type="NCBI Taxonomy" id="1346829"/>
    <lineage>
        <taxon>Viruses</taxon>
        <taxon>Viruses incertae sedis</taxon>
        <taxon>Naldaviricetes</taxon>
        <taxon>Lefavirales</taxon>
        <taxon>Baculoviridae</taxon>
        <taxon>Alphabaculovirus</taxon>
    </lineage>
</organism>
<dbReference type="RefSeq" id="YP_009049855.1">
    <property type="nucleotide sequence ID" value="NC_024625.1"/>
</dbReference>
<protein>
    <submittedName>
        <fullName evidence="2">Arif-1</fullName>
    </submittedName>
</protein>
<dbReference type="Proteomes" id="UP000203240">
    <property type="component" value="Segment"/>
</dbReference>
<dbReference type="Pfam" id="PF06770">
    <property type="entry name" value="Arif-1"/>
    <property type="match status" value="1"/>
</dbReference>
<keyword evidence="1" id="KW-1133">Transmembrane helix</keyword>
<evidence type="ECO:0000313" key="3">
    <source>
        <dbReference type="Proteomes" id="UP000203240"/>
    </source>
</evidence>
<keyword evidence="1" id="KW-0812">Transmembrane</keyword>
<feature type="transmembrane region" description="Helical" evidence="1">
    <location>
        <begin position="190"/>
        <end position="214"/>
    </location>
</feature>
<keyword evidence="1" id="KW-0472">Membrane</keyword>
<proteinExistence type="predicted"/>
<reference evidence="2 3" key="1">
    <citation type="journal article" date="2015" name="Genome Announc.">
        <title>A Distinct Group II Alphabaculovirus Isolated from a Peridroma Species.</title>
        <authorList>
            <person name="Rohrmann G.F."/>
            <person name="Erlandson M.A."/>
            <person name="Theilmann D.A."/>
        </authorList>
    </citation>
    <scope>NUCLEOTIDE SEQUENCE [LARGE SCALE GENOMIC DNA]</scope>
    <source>
        <strain evidence="2">GR_167</strain>
    </source>
</reference>
<dbReference type="OrthoDB" id="17620at10239"/>
<accession>A0A068LRD4</accession>
<keyword evidence="3" id="KW-1185">Reference proteome</keyword>